<keyword evidence="1" id="KW-0472">Membrane</keyword>
<feature type="transmembrane region" description="Helical" evidence="1">
    <location>
        <begin position="32"/>
        <end position="56"/>
    </location>
</feature>
<feature type="transmembrane region" description="Helical" evidence="1">
    <location>
        <begin position="6"/>
        <end position="25"/>
    </location>
</feature>
<evidence type="ECO:0000313" key="2">
    <source>
        <dbReference type="EMBL" id="QJA74422.1"/>
    </source>
</evidence>
<organism evidence="3">
    <name type="scientific">viral metagenome</name>
    <dbReference type="NCBI Taxonomy" id="1070528"/>
    <lineage>
        <taxon>unclassified sequences</taxon>
        <taxon>metagenomes</taxon>
        <taxon>organismal metagenomes</taxon>
    </lineage>
</organism>
<dbReference type="EMBL" id="MT143223">
    <property type="protein sequence ID" value="QJA94333.1"/>
    <property type="molecule type" value="Genomic_DNA"/>
</dbReference>
<evidence type="ECO:0000313" key="3">
    <source>
        <dbReference type="EMBL" id="QJA94333.1"/>
    </source>
</evidence>
<sequence length="58" mass="6213">MKVSDLIFGVALGFMLGFIIGWMIIMSKGMVGAFVGGLVMIAIACLMWILTLAFGMPK</sequence>
<reference evidence="3" key="1">
    <citation type="submission" date="2020-03" db="EMBL/GenBank/DDBJ databases">
        <title>The deep terrestrial virosphere.</title>
        <authorList>
            <person name="Holmfeldt K."/>
            <person name="Nilsson E."/>
            <person name="Simone D."/>
            <person name="Lopez-Fernandez M."/>
            <person name="Wu X."/>
            <person name="de Brujin I."/>
            <person name="Lundin D."/>
            <person name="Andersson A."/>
            <person name="Bertilsson S."/>
            <person name="Dopson M."/>
        </authorList>
    </citation>
    <scope>NUCLEOTIDE SEQUENCE</scope>
    <source>
        <strain evidence="2">MM415A02009</strain>
        <strain evidence="3">MM415B03892</strain>
    </source>
</reference>
<dbReference type="AlphaFoldDB" id="A0A6M3LIM5"/>
<keyword evidence="1" id="KW-0812">Transmembrane</keyword>
<keyword evidence="1" id="KW-1133">Transmembrane helix</keyword>
<proteinExistence type="predicted"/>
<protein>
    <submittedName>
        <fullName evidence="3">Uncharacterized protein</fullName>
    </submittedName>
</protein>
<gene>
    <name evidence="2" type="ORF">MM415A02009_0002</name>
    <name evidence="3" type="ORF">MM415B03892_0005</name>
</gene>
<dbReference type="EMBL" id="MT142097">
    <property type="protein sequence ID" value="QJA74422.1"/>
    <property type="molecule type" value="Genomic_DNA"/>
</dbReference>
<name>A0A6M3LIM5_9ZZZZ</name>
<evidence type="ECO:0000256" key="1">
    <source>
        <dbReference type="SAM" id="Phobius"/>
    </source>
</evidence>
<accession>A0A6M3LIM5</accession>